<accession>A0A0F9QX98</accession>
<sequence length="122" mass="14693">MVPYIIEIEQAYFGGVFKRDVLIPVLKELKEHNLPQSIFKFIHLLIRECSHSTISSFEELYKKLGFEDVNQYREFLNLMLYHGKMIREYNQVKTEPKVKVNRFDLQYLAKNYLDYLDELKVP</sequence>
<name>A0A0F9QX98_9ZZZZ</name>
<gene>
    <name evidence="1" type="ORF">LCGC14_0647740</name>
</gene>
<comment type="caution">
    <text evidence="1">The sequence shown here is derived from an EMBL/GenBank/DDBJ whole genome shotgun (WGS) entry which is preliminary data.</text>
</comment>
<protein>
    <submittedName>
        <fullName evidence="1">Uncharacterized protein</fullName>
    </submittedName>
</protein>
<proteinExistence type="predicted"/>
<dbReference type="EMBL" id="LAZR01001194">
    <property type="protein sequence ID" value="KKN48960.1"/>
    <property type="molecule type" value="Genomic_DNA"/>
</dbReference>
<evidence type="ECO:0000313" key="1">
    <source>
        <dbReference type="EMBL" id="KKN48960.1"/>
    </source>
</evidence>
<reference evidence="1" key="1">
    <citation type="journal article" date="2015" name="Nature">
        <title>Complex archaea that bridge the gap between prokaryotes and eukaryotes.</title>
        <authorList>
            <person name="Spang A."/>
            <person name="Saw J.H."/>
            <person name="Jorgensen S.L."/>
            <person name="Zaremba-Niedzwiedzka K."/>
            <person name="Martijn J."/>
            <person name="Lind A.E."/>
            <person name="van Eijk R."/>
            <person name="Schleper C."/>
            <person name="Guy L."/>
            <person name="Ettema T.J."/>
        </authorList>
    </citation>
    <scope>NUCLEOTIDE SEQUENCE</scope>
</reference>
<dbReference type="AlphaFoldDB" id="A0A0F9QX98"/>
<organism evidence="1">
    <name type="scientific">marine sediment metagenome</name>
    <dbReference type="NCBI Taxonomy" id="412755"/>
    <lineage>
        <taxon>unclassified sequences</taxon>
        <taxon>metagenomes</taxon>
        <taxon>ecological metagenomes</taxon>
    </lineage>
</organism>